<dbReference type="RefSeq" id="XP_045275201.1">
    <property type="nucleotide sequence ID" value="XM_045418687.1"/>
</dbReference>
<evidence type="ECO:0000313" key="2">
    <source>
        <dbReference type="Proteomes" id="UP000002039"/>
    </source>
</evidence>
<dbReference type="Proteomes" id="UP000002039">
    <property type="component" value="Unassembled WGS sequence"/>
</dbReference>
<proteinExistence type="predicted"/>
<sequence length="120" mass="13671">MARPTPGPLTFVQDSERSRFLKPSRNKVTDYQIGISGQPESNSMRTMPERVLMYYTWAVQHIQDMCLPWANTMLSDSFLLVLCTHPGEHKIHPEPVLPPWDWRLGLCFDLLLAASWAGGS</sequence>
<protein>
    <submittedName>
        <fullName evidence="1">Uncharacterized protein</fullName>
    </submittedName>
</protein>
<dbReference type="EMBL" id="EQ999975">
    <property type="protein sequence ID" value="OAT00576.1"/>
    <property type="molecule type" value="Genomic_DNA"/>
</dbReference>
<organism evidence="1 2">
    <name type="scientific">Ajellomyces dermatitidis (strain ER-3 / ATCC MYA-2586)</name>
    <name type="common">Blastomyces dermatitidis</name>
    <dbReference type="NCBI Taxonomy" id="559297"/>
    <lineage>
        <taxon>Eukaryota</taxon>
        <taxon>Fungi</taxon>
        <taxon>Dikarya</taxon>
        <taxon>Ascomycota</taxon>
        <taxon>Pezizomycotina</taxon>
        <taxon>Eurotiomycetes</taxon>
        <taxon>Eurotiomycetidae</taxon>
        <taxon>Onygenales</taxon>
        <taxon>Ajellomycetaceae</taxon>
        <taxon>Blastomyces</taxon>
    </lineage>
</organism>
<accession>A0ABP2EZ65</accession>
<dbReference type="RefSeq" id="XP_045280303.1">
    <property type="nucleotide sequence ID" value="XM_045418686.1"/>
</dbReference>
<reference evidence="1" key="1">
    <citation type="submission" date="2009-02" db="EMBL/GenBank/DDBJ databases">
        <title>The Genome Sequence of Blastomyces dermatitidis strain ER-3.</title>
        <authorList>
            <consortium name="The Broad Institute Genome Sequencing Platform"/>
            <consortium name="Broad Institute Microbial Sequencing Center."/>
            <person name="Champion M."/>
            <person name="Cuomo C."/>
            <person name="Ma L.-J."/>
            <person name="Henn M.R."/>
            <person name="Klein B."/>
            <person name="Goldman B."/>
            <person name="Young S."/>
            <person name="Kodira C.D."/>
            <person name="Zeng Q."/>
            <person name="Koehrsen M."/>
            <person name="Alvarado L."/>
            <person name="Berlin A.M."/>
            <person name="Heiman D.I."/>
            <person name="Hepburn T.A."/>
            <person name="Saif S."/>
            <person name="Shea T.D."/>
            <person name="Shenoy N."/>
            <person name="Sykes S."/>
            <person name="Galagan J."/>
            <person name="Nusbaum C."/>
            <person name="Birren B."/>
        </authorList>
    </citation>
    <scope>NUCLEOTIDE SEQUENCE</scope>
    <source>
        <strain evidence="1">ER-3</strain>
    </source>
</reference>
<dbReference type="GeneID" id="69025440"/>
<gene>
    <name evidence="1" type="ORF">BDCG_03091</name>
</gene>
<evidence type="ECO:0000313" key="1">
    <source>
        <dbReference type="EMBL" id="EEQ87971.1"/>
    </source>
</evidence>
<dbReference type="EMBL" id="EQ999975">
    <property type="protein sequence ID" value="EEQ87971.1"/>
    <property type="molecule type" value="Genomic_DNA"/>
</dbReference>
<reference evidence="2" key="2">
    <citation type="journal article" date="2015" name="PLoS Genet.">
        <title>The dynamic genome and transcriptome of the human fungal pathogen Blastomyces and close relative Emmonsia.</title>
        <authorList>
            <person name="Munoz J.F."/>
            <person name="Gauthier G.M."/>
            <person name="Desjardins C.A."/>
            <person name="Gallo J.E."/>
            <person name="Holder J."/>
            <person name="Sullivan T.D."/>
            <person name="Marty A.J."/>
            <person name="Carmen J.C."/>
            <person name="Chen Z."/>
            <person name="Ding L."/>
            <person name="Gujja S."/>
            <person name="Magrini V."/>
            <person name="Misas E."/>
            <person name="Mitreva M."/>
            <person name="Priest M."/>
            <person name="Saif S."/>
            <person name="Whiston E.A."/>
            <person name="Young S."/>
            <person name="Zeng Q."/>
            <person name="Goldman W.E."/>
            <person name="Mardis E.R."/>
            <person name="Taylor J.W."/>
            <person name="McEwen J.G."/>
            <person name="Clay O.K."/>
            <person name="Klein B.S."/>
            <person name="Cuomo C.A."/>
        </authorList>
    </citation>
    <scope>NUCLEOTIDE SEQUENCE [LARGE SCALE GENOMIC DNA]</scope>
    <source>
        <strain evidence="2">ER-3 / ATCC MYA-2586</strain>
    </source>
</reference>
<keyword evidence="2" id="KW-1185">Reference proteome</keyword>
<name>A0ABP2EZ65_AJEDR</name>